<proteinExistence type="predicted"/>
<organism evidence="3 4">
    <name type="scientific">Thermus thermophilus (strain ATCC BAA-163 / DSM 7039 / HB27)</name>
    <dbReference type="NCBI Taxonomy" id="262724"/>
    <lineage>
        <taxon>Bacteria</taxon>
        <taxon>Thermotogati</taxon>
        <taxon>Deinococcota</taxon>
        <taxon>Deinococci</taxon>
        <taxon>Thermales</taxon>
        <taxon>Thermaceae</taxon>
        <taxon>Thermus</taxon>
    </lineage>
</organism>
<name>Q72L93_THET2</name>
<keyword evidence="2 3" id="KW-0808">Transferase</keyword>
<dbReference type="InterPro" id="IPR000836">
    <property type="entry name" value="PRTase_dom"/>
</dbReference>
<dbReference type="GO" id="GO:0016757">
    <property type="term" value="F:glycosyltransferase activity"/>
    <property type="evidence" value="ECO:0007669"/>
    <property type="project" value="UniProtKB-KW"/>
</dbReference>
<gene>
    <name evidence="3" type="ordered locus">TT_C0167</name>
</gene>
<accession>Q72L93</accession>
<dbReference type="Proteomes" id="UP000000592">
    <property type="component" value="Chromosome"/>
</dbReference>
<evidence type="ECO:0000313" key="3">
    <source>
        <dbReference type="EMBL" id="AAS80515.1"/>
    </source>
</evidence>
<evidence type="ECO:0000313" key="4">
    <source>
        <dbReference type="Proteomes" id="UP000000592"/>
    </source>
</evidence>
<protein>
    <submittedName>
        <fullName evidence="3">Purine phosphoribosyltransferase</fullName>
    </submittedName>
</protein>
<sequence length="187" mass="20655">MERLHLSWEDLLQLVRRLAEALSGEPFDLVLGVARGGLIPTALLAQALGARNILTAAVMFYEGEEALPEPVFLQFPPDVLLFGKRVLVVEGVWDSRRTAFAVKARVRRAGGVPVVATLHFKPGRNRVPDRPDFYAEETAAWVVYPWALEAWPKGSYPSGCLRPTGPGKLPRELLPGPPCWRSQHGVV</sequence>
<evidence type="ECO:0000256" key="2">
    <source>
        <dbReference type="ARBA" id="ARBA00022679"/>
    </source>
</evidence>
<keyword evidence="1 3" id="KW-0328">Glycosyltransferase</keyword>
<reference evidence="3 4" key="1">
    <citation type="journal article" date="2004" name="Nat. Biotechnol.">
        <title>The genome sequence of the extreme thermophile Thermus thermophilus.</title>
        <authorList>
            <person name="Henne A."/>
            <person name="Brueggemann H."/>
            <person name="Raasch C."/>
            <person name="Wiezer A."/>
            <person name="Hartsch T."/>
            <person name="Liesegang H."/>
            <person name="Johann A."/>
            <person name="Lienard T."/>
            <person name="Gohl O."/>
            <person name="Martinez-Arias R."/>
            <person name="Jacobi C."/>
            <person name="Starkuviene V."/>
            <person name="Schlenczeck S."/>
            <person name="Dencker S."/>
            <person name="Huber R."/>
            <person name="Klenk H.-P."/>
            <person name="Overbeek R."/>
            <person name="Kramer W."/>
            <person name="Merkl R."/>
            <person name="Gottschalk G."/>
            <person name="Fritz H.-J."/>
        </authorList>
    </citation>
    <scope>NUCLEOTIDE SEQUENCE [LARGE SCALE GENOMIC DNA]</scope>
    <source>
        <strain evidence="4">ATCC BAA-163 / DSM 7039 / HB27</strain>
    </source>
</reference>
<dbReference type="Gene3D" id="3.40.50.2020">
    <property type="match status" value="1"/>
</dbReference>
<dbReference type="PANTHER" id="PTHR43363:SF2">
    <property type="entry name" value="PHOSPHORIBOSYLTRANSFERASE"/>
    <property type="match status" value="1"/>
</dbReference>
<evidence type="ECO:0000256" key="1">
    <source>
        <dbReference type="ARBA" id="ARBA00022676"/>
    </source>
</evidence>
<dbReference type="CDD" id="cd06223">
    <property type="entry name" value="PRTases_typeI"/>
    <property type="match status" value="1"/>
</dbReference>
<dbReference type="PANTHER" id="PTHR43363">
    <property type="entry name" value="HYPOXANTHINE PHOSPHORIBOSYLTRANSFERASE"/>
    <property type="match status" value="1"/>
</dbReference>
<dbReference type="AlphaFoldDB" id="Q72L93"/>
<dbReference type="SUPFAM" id="SSF53271">
    <property type="entry name" value="PRTase-like"/>
    <property type="match status" value="1"/>
</dbReference>
<dbReference type="EMBL" id="AE017221">
    <property type="protein sequence ID" value="AAS80515.1"/>
    <property type="molecule type" value="Genomic_DNA"/>
</dbReference>
<dbReference type="HOGENOM" id="CLU_080904_1_2_0"/>
<dbReference type="InterPro" id="IPR029057">
    <property type="entry name" value="PRTase-like"/>
</dbReference>
<dbReference type="eggNOG" id="COG2236">
    <property type="taxonomic scope" value="Bacteria"/>
</dbReference>
<dbReference type="KEGG" id="tth:TT_C0167"/>